<dbReference type="Pfam" id="PF02771">
    <property type="entry name" value="Acyl-CoA_dh_N"/>
    <property type="match status" value="1"/>
</dbReference>
<comment type="cofactor">
    <cofactor evidence="1 6">
        <name>FAD</name>
        <dbReference type="ChEBI" id="CHEBI:57692"/>
    </cofactor>
</comment>
<comment type="similarity">
    <text evidence="2 6">Belongs to the acyl-CoA dehydrogenase family.</text>
</comment>
<evidence type="ECO:0000313" key="10">
    <source>
        <dbReference type="EMBL" id="ATE55855.1"/>
    </source>
</evidence>
<dbReference type="InterPro" id="IPR046373">
    <property type="entry name" value="Acyl-CoA_Oxase/DH_mid-dom_sf"/>
</dbReference>
<dbReference type="InterPro" id="IPR009100">
    <property type="entry name" value="AcylCoA_DH/oxidase_NM_dom_sf"/>
</dbReference>
<dbReference type="CDD" id="cd00567">
    <property type="entry name" value="ACAD"/>
    <property type="match status" value="1"/>
</dbReference>
<dbReference type="RefSeq" id="WP_096495686.1">
    <property type="nucleotide sequence ID" value="NZ_CP023445.1"/>
</dbReference>
<keyword evidence="5 6" id="KW-0560">Oxidoreductase</keyword>
<evidence type="ECO:0000259" key="7">
    <source>
        <dbReference type="Pfam" id="PF00441"/>
    </source>
</evidence>
<dbReference type="PANTHER" id="PTHR48083">
    <property type="entry name" value="MEDIUM-CHAIN SPECIFIC ACYL-COA DEHYDROGENASE, MITOCHONDRIAL-RELATED"/>
    <property type="match status" value="1"/>
</dbReference>
<sequence length="390" mass="41957">MTTAVEFAEARERVREFVRDELLGERPELDVLGDMPLPLYQGFAKTGLSNWWLSPELGGLGLTLEQSVDLVSELSYGDAGVAFTLLISIMATNMVWLYGSDELKQRHLRPLAESGGFAATLGSEQAAGSELGRTATEARREGAELVLDGEKWFATNADFADFLVVVAKSPDNPSGHAAIVVPRDAPGVHVVKRWDVVGVRASGTYQVSLRGVRVPASNALSGPGLRVLEVGLNASRVLIASTAIGVARRIRDLSIEYARQKPLRGSTLLSNAVFGAKIGQAEMGIGVMLNQCRAAGRDFDSIMLGGAPGADFLRHGTLKSALETKMFTGQMGWSIATTGSEMFGALGYTGESLIGKLVRDMRYISIVEGGDDVLRDLMFNRYALPEGKRY</sequence>
<dbReference type="Proteomes" id="UP000218505">
    <property type="component" value="Chromosome"/>
</dbReference>
<dbReference type="InterPro" id="IPR009075">
    <property type="entry name" value="AcylCo_DH/oxidase_C"/>
</dbReference>
<dbReference type="GO" id="GO:0050660">
    <property type="term" value="F:flavin adenine dinucleotide binding"/>
    <property type="evidence" value="ECO:0007669"/>
    <property type="project" value="InterPro"/>
</dbReference>
<dbReference type="Pfam" id="PF02770">
    <property type="entry name" value="Acyl-CoA_dh_M"/>
    <property type="match status" value="1"/>
</dbReference>
<dbReference type="Gene3D" id="2.40.110.10">
    <property type="entry name" value="Butyryl-CoA Dehydrogenase, subunit A, domain 2"/>
    <property type="match status" value="1"/>
</dbReference>
<protein>
    <submittedName>
        <fullName evidence="10">Acyl-CoA dehydrogenase</fullName>
    </submittedName>
</protein>
<dbReference type="GO" id="GO:0005737">
    <property type="term" value="C:cytoplasm"/>
    <property type="evidence" value="ECO:0007669"/>
    <property type="project" value="TreeGrafter"/>
</dbReference>
<dbReference type="GO" id="GO:0003995">
    <property type="term" value="F:acyl-CoA dehydrogenase activity"/>
    <property type="evidence" value="ECO:0007669"/>
    <property type="project" value="TreeGrafter"/>
</dbReference>
<evidence type="ECO:0000256" key="4">
    <source>
        <dbReference type="ARBA" id="ARBA00022827"/>
    </source>
</evidence>
<feature type="domain" description="Acyl-CoA oxidase/dehydrogenase middle" evidence="8">
    <location>
        <begin position="121"/>
        <end position="211"/>
    </location>
</feature>
<evidence type="ECO:0000256" key="6">
    <source>
        <dbReference type="RuleBase" id="RU362125"/>
    </source>
</evidence>
<dbReference type="EMBL" id="CP023445">
    <property type="protein sequence ID" value="ATE55855.1"/>
    <property type="molecule type" value="Genomic_DNA"/>
</dbReference>
<evidence type="ECO:0000259" key="9">
    <source>
        <dbReference type="Pfam" id="PF02771"/>
    </source>
</evidence>
<dbReference type="Gene3D" id="1.20.140.10">
    <property type="entry name" value="Butyryl-CoA Dehydrogenase, subunit A, domain 3"/>
    <property type="match status" value="1"/>
</dbReference>
<dbReference type="SUPFAM" id="SSF47203">
    <property type="entry name" value="Acyl-CoA dehydrogenase C-terminal domain-like"/>
    <property type="match status" value="1"/>
</dbReference>
<evidence type="ECO:0000259" key="8">
    <source>
        <dbReference type="Pfam" id="PF02770"/>
    </source>
</evidence>
<dbReference type="Gene3D" id="1.10.540.10">
    <property type="entry name" value="Acyl-CoA dehydrogenase/oxidase, N-terminal domain"/>
    <property type="match status" value="1"/>
</dbReference>
<proteinExistence type="inferred from homology"/>
<organism evidence="10 11">
    <name type="scientific">Actinosynnema pretiosum</name>
    <dbReference type="NCBI Taxonomy" id="42197"/>
    <lineage>
        <taxon>Bacteria</taxon>
        <taxon>Bacillati</taxon>
        <taxon>Actinomycetota</taxon>
        <taxon>Actinomycetes</taxon>
        <taxon>Pseudonocardiales</taxon>
        <taxon>Pseudonocardiaceae</taxon>
        <taxon>Actinosynnema</taxon>
    </lineage>
</organism>
<dbReference type="PANTHER" id="PTHR48083:SF2">
    <property type="entry name" value="MEDIUM-CHAIN SPECIFIC ACYL-COA DEHYDROGENASE, MITOCHONDRIAL"/>
    <property type="match status" value="1"/>
</dbReference>
<dbReference type="InterPro" id="IPR006091">
    <property type="entry name" value="Acyl-CoA_Oxase/DH_mid-dom"/>
</dbReference>
<evidence type="ECO:0000256" key="5">
    <source>
        <dbReference type="ARBA" id="ARBA00023002"/>
    </source>
</evidence>
<evidence type="ECO:0000313" key="11">
    <source>
        <dbReference type="Proteomes" id="UP000218505"/>
    </source>
</evidence>
<evidence type="ECO:0000256" key="3">
    <source>
        <dbReference type="ARBA" id="ARBA00022630"/>
    </source>
</evidence>
<dbReference type="GO" id="GO:0033539">
    <property type="term" value="P:fatty acid beta-oxidation using acyl-CoA dehydrogenase"/>
    <property type="evidence" value="ECO:0007669"/>
    <property type="project" value="TreeGrafter"/>
</dbReference>
<dbReference type="AlphaFoldDB" id="A0A290ZA45"/>
<dbReference type="Pfam" id="PF00441">
    <property type="entry name" value="Acyl-CoA_dh_1"/>
    <property type="match status" value="1"/>
</dbReference>
<dbReference type="SUPFAM" id="SSF56645">
    <property type="entry name" value="Acyl-CoA dehydrogenase NM domain-like"/>
    <property type="match status" value="1"/>
</dbReference>
<accession>A0A290ZA45</accession>
<keyword evidence="4 6" id="KW-0274">FAD</keyword>
<evidence type="ECO:0000256" key="2">
    <source>
        <dbReference type="ARBA" id="ARBA00009347"/>
    </source>
</evidence>
<dbReference type="KEGG" id="apre:CNX65_23385"/>
<evidence type="ECO:0000256" key="1">
    <source>
        <dbReference type="ARBA" id="ARBA00001974"/>
    </source>
</evidence>
<dbReference type="InterPro" id="IPR013786">
    <property type="entry name" value="AcylCoA_DH/ox_N"/>
</dbReference>
<dbReference type="InterPro" id="IPR037069">
    <property type="entry name" value="AcylCoA_DH/ox_N_sf"/>
</dbReference>
<feature type="domain" description="Acyl-CoA dehydrogenase/oxidase C-terminal" evidence="7">
    <location>
        <begin position="223"/>
        <end position="380"/>
    </location>
</feature>
<gene>
    <name evidence="10" type="ORF">CNX65_23385</name>
</gene>
<feature type="domain" description="Acyl-CoA dehydrogenase/oxidase N-terminal" evidence="9">
    <location>
        <begin position="9"/>
        <end position="113"/>
    </location>
</feature>
<dbReference type="InterPro" id="IPR036250">
    <property type="entry name" value="AcylCo_DH-like_C"/>
</dbReference>
<dbReference type="InterPro" id="IPR050741">
    <property type="entry name" value="Acyl-CoA_dehydrogenase"/>
</dbReference>
<reference evidence="10" key="1">
    <citation type="submission" date="2017-09" db="EMBL/GenBank/DDBJ databases">
        <title>Complete Genome Sequence of ansamitocin-producing Bacterium Actinosynnema pretiosum X47.</title>
        <authorList>
            <person name="Cao G."/>
            <person name="Zong G."/>
            <person name="Zhong C."/>
            <person name="Fu J."/>
        </authorList>
    </citation>
    <scope>NUCLEOTIDE SEQUENCE [LARGE SCALE GENOMIC DNA]</scope>
    <source>
        <strain evidence="10">X47</strain>
    </source>
</reference>
<keyword evidence="3 6" id="KW-0285">Flavoprotein</keyword>
<name>A0A290ZA45_9PSEU</name>
<keyword evidence="11" id="KW-1185">Reference proteome</keyword>